<feature type="domain" description="Glucose-methanol-choline oxidoreductase N-terminal" evidence="7">
    <location>
        <begin position="272"/>
        <end position="353"/>
    </location>
</feature>
<evidence type="ECO:0000256" key="6">
    <source>
        <dbReference type="SAM" id="MobiDB-lite"/>
    </source>
</evidence>
<evidence type="ECO:0000256" key="1">
    <source>
        <dbReference type="ARBA" id="ARBA00001974"/>
    </source>
</evidence>
<dbReference type="GO" id="GO:0050660">
    <property type="term" value="F:flavin adenine dinucleotide binding"/>
    <property type="evidence" value="ECO:0007669"/>
    <property type="project" value="InterPro"/>
</dbReference>
<dbReference type="PANTHER" id="PTHR42784:SF1">
    <property type="entry name" value="PYRANOSE 2-OXIDASE"/>
    <property type="match status" value="1"/>
</dbReference>
<evidence type="ECO:0000256" key="4">
    <source>
        <dbReference type="ARBA" id="ARBA00022827"/>
    </source>
</evidence>
<keyword evidence="3" id="KW-0285">Flavoprotein</keyword>
<evidence type="ECO:0000256" key="3">
    <source>
        <dbReference type="ARBA" id="ARBA00022630"/>
    </source>
</evidence>
<evidence type="ECO:0000259" key="8">
    <source>
        <dbReference type="Pfam" id="PF01266"/>
    </source>
</evidence>
<dbReference type="Pfam" id="PF05199">
    <property type="entry name" value="GMC_oxred_C"/>
    <property type="match status" value="1"/>
</dbReference>
<dbReference type="OrthoDB" id="9798604at2"/>
<reference evidence="10 11" key="1">
    <citation type="submission" date="2018-03" db="EMBL/GenBank/DDBJ databases">
        <title>Streptomyces dioscori sp. nov., a novel endophytic actinobacterium isolated from bulbil of Dioscorea bulbifera L.</title>
        <authorList>
            <person name="Zhikuan W."/>
        </authorList>
    </citation>
    <scope>NUCLEOTIDE SEQUENCE [LARGE SCALE GENOMIC DNA]</scope>
    <source>
        <strain evidence="10 11">A217</strain>
    </source>
</reference>
<accession>A0A2P8PY40</accession>
<feature type="region of interest" description="Disordered" evidence="6">
    <location>
        <begin position="212"/>
        <end position="242"/>
    </location>
</feature>
<evidence type="ECO:0000313" key="10">
    <source>
        <dbReference type="EMBL" id="PSM38926.1"/>
    </source>
</evidence>
<dbReference type="Gene3D" id="3.50.50.60">
    <property type="entry name" value="FAD/NAD(P)-binding domain"/>
    <property type="match status" value="2"/>
</dbReference>
<dbReference type="InterPro" id="IPR036188">
    <property type="entry name" value="FAD/NAD-bd_sf"/>
</dbReference>
<protein>
    <submittedName>
        <fullName evidence="10">GMC family oxidoreductase</fullName>
    </submittedName>
</protein>
<dbReference type="Proteomes" id="UP000240429">
    <property type="component" value="Unassembled WGS sequence"/>
</dbReference>
<dbReference type="InterPro" id="IPR006076">
    <property type="entry name" value="FAD-dep_OxRdtase"/>
</dbReference>
<comment type="caution">
    <text evidence="10">The sequence shown here is derived from an EMBL/GenBank/DDBJ whole genome shotgun (WGS) entry which is preliminary data.</text>
</comment>
<dbReference type="GO" id="GO:0016614">
    <property type="term" value="F:oxidoreductase activity, acting on CH-OH group of donors"/>
    <property type="evidence" value="ECO:0007669"/>
    <property type="project" value="InterPro"/>
</dbReference>
<evidence type="ECO:0000259" key="7">
    <source>
        <dbReference type="Pfam" id="PF00732"/>
    </source>
</evidence>
<dbReference type="SUPFAM" id="SSF51905">
    <property type="entry name" value="FAD/NAD(P)-binding domain"/>
    <property type="match status" value="1"/>
</dbReference>
<comment type="cofactor">
    <cofactor evidence="1">
        <name>FAD</name>
        <dbReference type="ChEBI" id="CHEBI:57692"/>
    </cofactor>
</comment>
<keyword evidence="11" id="KW-1185">Reference proteome</keyword>
<evidence type="ECO:0000256" key="5">
    <source>
        <dbReference type="ARBA" id="ARBA00023002"/>
    </source>
</evidence>
<gene>
    <name evidence="10" type="ORF">C6Y14_33370</name>
</gene>
<organism evidence="10 11">
    <name type="scientific">Streptomyces dioscori</name>
    <dbReference type="NCBI Taxonomy" id="2109333"/>
    <lineage>
        <taxon>Bacteria</taxon>
        <taxon>Bacillati</taxon>
        <taxon>Actinomycetota</taxon>
        <taxon>Actinomycetes</taxon>
        <taxon>Kitasatosporales</taxon>
        <taxon>Streptomycetaceae</taxon>
        <taxon>Streptomyces</taxon>
        <taxon>Streptomyces aurantiacus group</taxon>
    </lineage>
</organism>
<proteinExistence type="inferred from homology"/>
<feature type="domain" description="FAD dependent oxidoreductase" evidence="8">
    <location>
        <begin position="10"/>
        <end position="50"/>
    </location>
</feature>
<keyword evidence="4" id="KW-0274">FAD</keyword>
<dbReference type="RefSeq" id="WP_107020623.1">
    <property type="nucleotide sequence ID" value="NZ_KZ679053.1"/>
</dbReference>
<feature type="domain" description="Glucose-methanol-choline oxidoreductase C-terminal" evidence="9">
    <location>
        <begin position="455"/>
        <end position="585"/>
    </location>
</feature>
<dbReference type="InterPro" id="IPR000172">
    <property type="entry name" value="GMC_OxRdtase_N"/>
</dbReference>
<dbReference type="InterPro" id="IPR051473">
    <property type="entry name" value="P2Ox-like"/>
</dbReference>
<dbReference type="Pfam" id="PF00732">
    <property type="entry name" value="GMC_oxred_N"/>
    <property type="match status" value="1"/>
</dbReference>
<dbReference type="PANTHER" id="PTHR42784">
    <property type="entry name" value="PYRANOSE 2-OXIDASE"/>
    <property type="match status" value="1"/>
</dbReference>
<dbReference type="EMBL" id="PYBJ01000027">
    <property type="protein sequence ID" value="PSM38926.1"/>
    <property type="molecule type" value="Genomic_DNA"/>
</dbReference>
<dbReference type="AlphaFoldDB" id="A0A2P8PY40"/>
<dbReference type="Pfam" id="PF01266">
    <property type="entry name" value="DAO"/>
    <property type="match status" value="1"/>
</dbReference>
<dbReference type="InterPro" id="IPR007867">
    <property type="entry name" value="GMC_OxRtase_C"/>
</dbReference>
<evidence type="ECO:0000259" key="9">
    <source>
        <dbReference type="Pfam" id="PF05199"/>
    </source>
</evidence>
<evidence type="ECO:0000256" key="2">
    <source>
        <dbReference type="ARBA" id="ARBA00010790"/>
    </source>
</evidence>
<keyword evidence="5" id="KW-0560">Oxidoreductase</keyword>
<evidence type="ECO:0000313" key="11">
    <source>
        <dbReference type="Proteomes" id="UP000240429"/>
    </source>
</evidence>
<sequence>MNGPQGPRWDVVVVGGGFAGSLVAKRLGDQGWRVLVLEAGHGASSSDGGHADAVETYRTALLKVPNSPYRTSTAAPSPAMADVGEYFVQNGPLPYGSGYLRANGGTGLAWTGLAPRMHPEDFRAGDFGQGRNWPLGYDDLEPYYRAAEREIGVAGDAEEQRAEVGLPFPDGYRFPMRAIPQSYLDQVMTKSLDGGTIRDPGADDPVPLRVVTTPHARNGLPHPSYDDGAGYRPAPGPGQPDQGTLCQGYASCVPICPSQAKYTPLKTQARWGSSVTLVTRAVVTRVRIGADGRAAGVDYRSYRDGTTEAVTHSVDADLVVLAAHAIENAKLLLVSGAANSSDQVGRNLMDHPVLLTWGLMPQQVGAYRGPGSTSGLEGFRFGAARTRRAPFRVEIGNWGWTWSLGPPEQRVAELLGTGGSDGRGIFGTELRRALGDQIGREFAFQFEIEQEADPANRVTLDPRHRDALGTPRPVIHYDLSDYVKRGIVAAKTVSDQLFDLLGAEDHTRFEQGPDWPGYFEFEGRPYAYRAAGHGAGTHIMGDSPRTSVVDEWQRCWDHPYLYAVGCGSMPTVATSNPSLTMAALALRSSEEMHRDLLVRRRITSAEHPAPPAS</sequence>
<comment type="similarity">
    <text evidence="2">Belongs to the GMC oxidoreductase family.</text>
</comment>
<name>A0A2P8PY40_9ACTN</name>